<evidence type="ECO:0000313" key="3">
    <source>
        <dbReference type="EMBL" id="KAB8276163.1"/>
    </source>
</evidence>
<feature type="region of interest" description="Disordered" evidence="1">
    <location>
        <begin position="204"/>
        <end position="233"/>
    </location>
</feature>
<dbReference type="EMBL" id="ML732778">
    <property type="protein sequence ID" value="KAB8276163.1"/>
    <property type="molecule type" value="Genomic_DNA"/>
</dbReference>
<dbReference type="Gene3D" id="3.90.1200.10">
    <property type="match status" value="1"/>
</dbReference>
<gene>
    <name evidence="3" type="ORF">BDV30DRAFT_235997</name>
</gene>
<dbReference type="InterPro" id="IPR051678">
    <property type="entry name" value="AGP_Transferase"/>
</dbReference>
<dbReference type="AlphaFoldDB" id="A0A5N6JEC8"/>
<feature type="compositionally biased region" description="Low complexity" evidence="1">
    <location>
        <begin position="216"/>
        <end position="225"/>
    </location>
</feature>
<dbReference type="Proteomes" id="UP000326289">
    <property type="component" value="Unassembled WGS sequence"/>
</dbReference>
<proteinExistence type="predicted"/>
<feature type="domain" description="Aminoglycoside phosphotransferase" evidence="2">
    <location>
        <begin position="233"/>
        <end position="280"/>
    </location>
</feature>
<dbReference type="InterPro" id="IPR011009">
    <property type="entry name" value="Kinase-like_dom_sf"/>
</dbReference>
<reference evidence="3 4" key="1">
    <citation type="submission" date="2019-04" db="EMBL/GenBank/DDBJ databases">
        <title>Fungal friends and foes A comparative genomics study of 23 Aspergillus species from section Flavi.</title>
        <authorList>
            <consortium name="DOE Joint Genome Institute"/>
            <person name="Kjaerbolling I."/>
            <person name="Vesth T.C."/>
            <person name="Frisvad J.C."/>
            <person name="Nybo J.L."/>
            <person name="Theobald S."/>
            <person name="Kildgaard S."/>
            <person name="Petersen T.I."/>
            <person name="Kuo A."/>
            <person name="Sato A."/>
            <person name="Lyhne E.K."/>
            <person name="Kogle M.E."/>
            <person name="Wiebenga A."/>
            <person name="Kun R.S."/>
            <person name="Lubbers R.J."/>
            <person name="Makela M.R."/>
            <person name="Barry K."/>
            <person name="Chovatia M."/>
            <person name="Clum A."/>
            <person name="Daum C."/>
            <person name="Haridas S."/>
            <person name="He G."/>
            <person name="LaButti K."/>
            <person name="Lipzen A."/>
            <person name="Mondo S."/>
            <person name="Pangilinan J."/>
            <person name="Riley R."/>
            <person name="Salamov A."/>
            <person name="Simmons B.A."/>
            <person name="Magnuson J.K."/>
            <person name="Henrissat B."/>
            <person name="Mortensen U.H."/>
            <person name="Larsen T.O."/>
            <person name="De vries R.P."/>
            <person name="Grigoriev I.V."/>
            <person name="Machida M."/>
            <person name="Baker S.E."/>
            <person name="Andersen M.R."/>
        </authorList>
    </citation>
    <scope>NUCLEOTIDE SEQUENCE [LARGE SCALE GENOMIC DNA]</scope>
    <source>
        <strain evidence="3 4">CBS 117635</strain>
    </source>
</reference>
<dbReference type="Pfam" id="PF01636">
    <property type="entry name" value="APH"/>
    <property type="match status" value="1"/>
</dbReference>
<organism evidence="3 4">
    <name type="scientific">Aspergillus minisclerotigenes</name>
    <dbReference type="NCBI Taxonomy" id="656917"/>
    <lineage>
        <taxon>Eukaryota</taxon>
        <taxon>Fungi</taxon>
        <taxon>Dikarya</taxon>
        <taxon>Ascomycota</taxon>
        <taxon>Pezizomycotina</taxon>
        <taxon>Eurotiomycetes</taxon>
        <taxon>Eurotiomycetidae</taxon>
        <taxon>Eurotiales</taxon>
        <taxon>Aspergillaceae</taxon>
        <taxon>Aspergillus</taxon>
        <taxon>Aspergillus subgen. Circumdati</taxon>
    </lineage>
</organism>
<dbReference type="PANTHER" id="PTHR21310:SF58">
    <property type="entry name" value="AMINOGLYCOSIDE PHOSPHOTRANSFERASE DOMAIN-CONTAINING PROTEIN"/>
    <property type="match status" value="1"/>
</dbReference>
<evidence type="ECO:0000256" key="1">
    <source>
        <dbReference type="SAM" id="MobiDB-lite"/>
    </source>
</evidence>
<name>A0A5N6JEC8_9EURO</name>
<dbReference type="PANTHER" id="PTHR21310">
    <property type="entry name" value="AMINOGLYCOSIDE PHOSPHOTRANSFERASE-RELATED-RELATED"/>
    <property type="match status" value="1"/>
</dbReference>
<sequence>MDNNISQLRVIYNKGDHIVLQDEERKTIHKCGKGGFKIYEALPLIYINDNTNIPVPKVRSIQYEDGRELNVRYDEAGKSTNIRYEDDKVYEVKYDEQGKSTYTPYGNDDVVQITMDFVEGDTLEKVWKDFTYDQKEVLAGDLKRYVSELRKLKGEKIAALNDGNVRVLSGSPDVQEGGPFDSREEFNQFLELIGVDTMLHTSDDDTLDTMPHASQDDNSSSSGYSSKDEDAPQGREEFVFSHGDILPRNILVNDQGKVTALVDWEFAGYFPIYWEYGRASRESKDWKDFLLLWVFPDKSDWGHTEVKSPKIRSSLPVVRY</sequence>
<dbReference type="InterPro" id="IPR002575">
    <property type="entry name" value="Aminoglycoside_PTrfase"/>
</dbReference>
<protein>
    <recommendedName>
        <fullName evidence="2">Aminoglycoside phosphotransferase domain-containing protein</fullName>
    </recommendedName>
</protein>
<dbReference type="SUPFAM" id="SSF56112">
    <property type="entry name" value="Protein kinase-like (PK-like)"/>
    <property type="match status" value="1"/>
</dbReference>
<accession>A0A5N6JEC8</accession>
<keyword evidence="4" id="KW-1185">Reference proteome</keyword>
<evidence type="ECO:0000259" key="2">
    <source>
        <dbReference type="Pfam" id="PF01636"/>
    </source>
</evidence>
<evidence type="ECO:0000313" key="4">
    <source>
        <dbReference type="Proteomes" id="UP000326289"/>
    </source>
</evidence>